<dbReference type="OrthoDB" id="1908251at2"/>
<name>A0A084JLM9_9FIRM</name>
<keyword evidence="2" id="KW-1185">Reference proteome</keyword>
<dbReference type="Proteomes" id="UP000028525">
    <property type="component" value="Unassembled WGS sequence"/>
</dbReference>
<reference evidence="1 2" key="1">
    <citation type="submission" date="2014-07" db="EMBL/GenBank/DDBJ databases">
        <title>Draft genome of Clostridium celerecrescens 152B isolated from sediments associated with methane hydrate from Krishna Godavari basin.</title>
        <authorList>
            <person name="Honkalas V.S."/>
            <person name="Dabir A.P."/>
            <person name="Arora P."/>
            <person name="Dhakephalkar P.K."/>
        </authorList>
    </citation>
    <scope>NUCLEOTIDE SEQUENCE [LARGE SCALE GENOMIC DNA]</scope>
    <source>
        <strain evidence="1 2">152B</strain>
    </source>
</reference>
<sequence>MCSPCIFTPYRDVNCKDLVIFHEATRDLRGATYKPYLVSIQEARGINFRFICNSFIMTRPPQNAITMVCIFKPFCKEGEKEELRAVVTSICKMGCYKG</sequence>
<evidence type="ECO:0000313" key="2">
    <source>
        <dbReference type="Proteomes" id="UP000028525"/>
    </source>
</evidence>
<gene>
    <name evidence="1" type="ORF">IO98_12065</name>
</gene>
<dbReference type="AlphaFoldDB" id="A0A084JLM9"/>
<proteinExistence type="predicted"/>
<accession>A0A084JLM9</accession>
<evidence type="ECO:0000313" key="1">
    <source>
        <dbReference type="EMBL" id="KEZ89863.1"/>
    </source>
</evidence>
<protein>
    <submittedName>
        <fullName evidence="1">Uncharacterized protein</fullName>
    </submittedName>
</protein>
<comment type="caution">
    <text evidence="1">The sequence shown here is derived from an EMBL/GenBank/DDBJ whole genome shotgun (WGS) entry which is preliminary data.</text>
</comment>
<organism evidence="1 2">
    <name type="scientific">Lacrimispora celerecrescens</name>
    <dbReference type="NCBI Taxonomy" id="29354"/>
    <lineage>
        <taxon>Bacteria</taxon>
        <taxon>Bacillati</taxon>
        <taxon>Bacillota</taxon>
        <taxon>Clostridia</taxon>
        <taxon>Lachnospirales</taxon>
        <taxon>Lachnospiraceae</taxon>
        <taxon>Lacrimispora</taxon>
    </lineage>
</organism>
<dbReference type="EMBL" id="JPME01000014">
    <property type="protein sequence ID" value="KEZ89863.1"/>
    <property type="molecule type" value="Genomic_DNA"/>
</dbReference>
<dbReference type="RefSeq" id="WP_038281253.1">
    <property type="nucleotide sequence ID" value="NZ_JPME01000014.1"/>
</dbReference>